<sequence>MLIEYGVGTYLTIANAWFLLAALATDVLWLRFYLFLAWRRYKAGAVIFDTEDETPRSAISSTSLHLMVEGVAVLTAKRDDSESATSYLYSGYLFNLAICNVFGVYIGLERAPIEKVVATTDCLLYKWNIEAVEMMADRRCPALAAAWRNLALYSVGAAFSSTCGDVYASSGEMEVPGFYEGARSRDLVEALSEEEEQRFNICNWLKWFVRMHNPIAPSGLRHNSMPSSGMLARGRMLASSTMRDRARGRASKGLHICYSGPLEDASAL</sequence>
<comment type="caution">
    <text evidence="2">The sequence shown here is derived from an EMBL/GenBank/DDBJ whole genome shotgun (WGS) entry which is preliminary data.</text>
</comment>
<gene>
    <name evidence="2" type="ORF">WJX75_003095</name>
</gene>
<keyword evidence="1" id="KW-1133">Transmembrane helix</keyword>
<evidence type="ECO:0000256" key="1">
    <source>
        <dbReference type="SAM" id="Phobius"/>
    </source>
</evidence>
<evidence type="ECO:0000313" key="2">
    <source>
        <dbReference type="EMBL" id="KAK9902067.1"/>
    </source>
</evidence>
<keyword evidence="3" id="KW-1185">Reference proteome</keyword>
<organism evidence="2 3">
    <name type="scientific">Coccomyxa subellipsoidea</name>
    <dbReference type="NCBI Taxonomy" id="248742"/>
    <lineage>
        <taxon>Eukaryota</taxon>
        <taxon>Viridiplantae</taxon>
        <taxon>Chlorophyta</taxon>
        <taxon>core chlorophytes</taxon>
        <taxon>Trebouxiophyceae</taxon>
        <taxon>Trebouxiophyceae incertae sedis</taxon>
        <taxon>Coccomyxaceae</taxon>
        <taxon>Coccomyxa</taxon>
    </lineage>
</organism>
<keyword evidence="1" id="KW-0812">Transmembrane</keyword>
<name>A0ABR2YC22_9CHLO</name>
<proteinExistence type="predicted"/>
<dbReference type="EMBL" id="JALJOT010000016">
    <property type="protein sequence ID" value="KAK9902067.1"/>
    <property type="molecule type" value="Genomic_DNA"/>
</dbReference>
<feature type="transmembrane region" description="Helical" evidence="1">
    <location>
        <begin position="87"/>
        <end position="108"/>
    </location>
</feature>
<feature type="transmembrane region" description="Helical" evidence="1">
    <location>
        <begin position="12"/>
        <end position="34"/>
    </location>
</feature>
<reference evidence="2 3" key="1">
    <citation type="journal article" date="2024" name="Nat. Commun.">
        <title>Phylogenomics reveals the evolutionary origins of lichenization in chlorophyte algae.</title>
        <authorList>
            <person name="Puginier C."/>
            <person name="Libourel C."/>
            <person name="Otte J."/>
            <person name="Skaloud P."/>
            <person name="Haon M."/>
            <person name="Grisel S."/>
            <person name="Petersen M."/>
            <person name="Berrin J.G."/>
            <person name="Delaux P.M."/>
            <person name="Dal Grande F."/>
            <person name="Keller J."/>
        </authorList>
    </citation>
    <scope>NUCLEOTIDE SEQUENCE [LARGE SCALE GENOMIC DNA]</scope>
    <source>
        <strain evidence="2 3">SAG 216-7</strain>
    </source>
</reference>
<accession>A0ABR2YC22</accession>
<keyword evidence="1" id="KW-0472">Membrane</keyword>
<evidence type="ECO:0000313" key="3">
    <source>
        <dbReference type="Proteomes" id="UP001491310"/>
    </source>
</evidence>
<dbReference type="Proteomes" id="UP001491310">
    <property type="component" value="Unassembled WGS sequence"/>
</dbReference>
<protein>
    <submittedName>
        <fullName evidence="2">Uncharacterized protein</fullName>
    </submittedName>
</protein>